<dbReference type="Pfam" id="PF02421">
    <property type="entry name" value="FeoB_N"/>
    <property type="match status" value="1"/>
</dbReference>
<feature type="transmembrane region" description="Helical" evidence="3">
    <location>
        <begin position="387"/>
        <end position="406"/>
    </location>
</feature>
<keyword evidence="3" id="KW-0812">Transmembrane</keyword>
<dbReference type="InterPro" id="IPR027417">
    <property type="entry name" value="P-loop_NTPase"/>
</dbReference>
<feature type="domain" description="FeoB-type G" evidence="4">
    <location>
        <begin position="1"/>
        <end position="160"/>
    </location>
</feature>
<keyword evidence="3" id="KW-1133">Transmembrane helix</keyword>
<evidence type="ECO:0000256" key="3">
    <source>
        <dbReference type="SAM" id="Phobius"/>
    </source>
</evidence>
<dbReference type="EMBL" id="RKRE01000002">
    <property type="protein sequence ID" value="RPF46616.1"/>
    <property type="molecule type" value="Genomic_DNA"/>
</dbReference>
<feature type="transmembrane region" description="Helical" evidence="3">
    <location>
        <begin position="549"/>
        <end position="567"/>
    </location>
</feature>
<comment type="caution">
    <text evidence="5">The sequence shown here is derived from an EMBL/GenBank/DDBJ whole genome shotgun (WGS) entry which is preliminary data.</text>
</comment>
<feature type="transmembrane region" description="Helical" evidence="3">
    <location>
        <begin position="478"/>
        <end position="498"/>
    </location>
</feature>
<evidence type="ECO:0000313" key="5">
    <source>
        <dbReference type="EMBL" id="RPF46616.1"/>
    </source>
</evidence>
<dbReference type="GO" id="GO:0015093">
    <property type="term" value="F:ferrous iron transmembrane transporter activity"/>
    <property type="evidence" value="ECO:0007669"/>
    <property type="project" value="InterPro"/>
</dbReference>
<organism evidence="5 6">
    <name type="scientific">Thermodesulfitimonas autotrophica</name>
    <dbReference type="NCBI Taxonomy" id="1894989"/>
    <lineage>
        <taxon>Bacteria</taxon>
        <taxon>Bacillati</taxon>
        <taxon>Bacillota</taxon>
        <taxon>Clostridia</taxon>
        <taxon>Thermoanaerobacterales</taxon>
        <taxon>Thermoanaerobacteraceae</taxon>
        <taxon>Thermodesulfitimonas</taxon>
    </lineage>
</organism>
<dbReference type="InterPro" id="IPR011640">
    <property type="entry name" value="Fe2_transport_prot_B_C"/>
</dbReference>
<reference evidence="5 6" key="1">
    <citation type="submission" date="2018-11" db="EMBL/GenBank/DDBJ databases">
        <title>Genomic Encyclopedia of Type Strains, Phase IV (KMG-IV): sequencing the most valuable type-strain genomes for metagenomic binning, comparative biology and taxonomic classification.</title>
        <authorList>
            <person name="Goeker M."/>
        </authorList>
    </citation>
    <scope>NUCLEOTIDE SEQUENCE [LARGE SCALE GENOMIC DNA]</scope>
    <source>
        <strain evidence="5 6">DSM 102936</strain>
    </source>
</reference>
<dbReference type="OrthoDB" id="9809127at2"/>
<dbReference type="CDD" id="cd01879">
    <property type="entry name" value="FeoB"/>
    <property type="match status" value="1"/>
</dbReference>
<keyword evidence="3" id="KW-0472">Membrane</keyword>
<dbReference type="InterPro" id="IPR030389">
    <property type="entry name" value="G_FEOB_dom"/>
</dbReference>
<evidence type="ECO:0000256" key="2">
    <source>
        <dbReference type="ARBA" id="ARBA00023134"/>
    </source>
</evidence>
<keyword evidence="1" id="KW-0547">Nucleotide-binding</keyword>
<evidence type="ECO:0000313" key="6">
    <source>
        <dbReference type="Proteomes" id="UP000282654"/>
    </source>
</evidence>
<feature type="transmembrane region" description="Helical" evidence="3">
    <location>
        <begin position="518"/>
        <end position="537"/>
    </location>
</feature>
<dbReference type="InterPro" id="IPR005225">
    <property type="entry name" value="Small_GTP-bd"/>
</dbReference>
<dbReference type="InterPro" id="IPR006073">
    <property type="entry name" value="GTP-bd"/>
</dbReference>
<dbReference type="GO" id="GO:0005525">
    <property type="term" value="F:GTP binding"/>
    <property type="evidence" value="ECO:0007669"/>
    <property type="project" value="UniProtKB-KW"/>
</dbReference>
<dbReference type="InterPro" id="IPR011642">
    <property type="entry name" value="Gate_dom"/>
</dbReference>
<protein>
    <submittedName>
        <fullName evidence="5">Ferrous iron transport protein B</fullName>
    </submittedName>
</protein>
<feature type="transmembrane region" description="Helical" evidence="3">
    <location>
        <begin position="358"/>
        <end position="381"/>
    </location>
</feature>
<accession>A0A3N5AN50</accession>
<dbReference type="InterPro" id="IPR050860">
    <property type="entry name" value="FeoB_GTPase"/>
</dbReference>
<dbReference type="PANTHER" id="PTHR43185">
    <property type="entry name" value="FERROUS IRON TRANSPORT PROTEIN B"/>
    <property type="match status" value="1"/>
</dbReference>
<dbReference type="Pfam" id="PF07664">
    <property type="entry name" value="FeoB_C"/>
    <property type="match status" value="1"/>
</dbReference>
<name>A0A3N5AN50_9THEO</name>
<dbReference type="Proteomes" id="UP000282654">
    <property type="component" value="Unassembled WGS sequence"/>
</dbReference>
<dbReference type="Gene3D" id="3.40.50.300">
    <property type="entry name" value="P-loop containing nucleotide triphosphate hydrolases"/>
    <property type="match status" value="1"/>
</dbReference>
<keyword evidence="2" id="KW-0342">GTP-binding</keyword>
<dbReference type="PANTHER" id="PTHR43185:SF1">
    <property type="entry name" value="FE(2+) TRANSPORTER FEOB"/>
    <property type="match status" value="1"/>
</dbReference>
<dbReference type="NCBIfam" id="TIGR00231">
    <property type="entry name" value="small_GTP"/>
    <property type="match status" value="1"/>
</dbReference>
<feature type="transmembrane region" description="Helical" evidence="3">
    <location>
        <begin position="324"/>
        <end position="346"/>
    </location>
</feature>
<dbReference type="GO" id="GO:0005886">
    <property type="term" value="C:plasma membrane"/>
    <property type="evidence" value="ECO:0007669"/>
    <property type="project" value="TreeGrafter"/>
</dbReference>
<feature type="transmembrane region" description="Helical" evidence="3">
    <location>
        <begin position="573"/>
        <end position="591"/>
    </location>
</feature>
<gene>
    <name evidence="5" type="ORF">EDD75_0864</name>
</gene>
<feature type="transmembrane region" description="Helical" evidence="3">
    <location>
        <begin position="448"/>
        <end position="471"/>
    </location>
</feature>
<keyword evidence="6" id="KW-1185">Reference proteome</keyword>
<dbReference type="PROSITE" id="PS51711">
    <property type="entry name" value="G_FEOB"/>
    <property type="match status" value="1"/>
</dbReference>
<dbReference type="PRINTS" id="PR00326">
    <property type="entry name" value="GTP1OBG"/>
</dbReference>
<proteinExistence type="predicted"/>
<feature type="transmembrane region" description="Helical" evidence="3">
    <location>
        <begin position="200"/>
        <end position="220"/>
    </location>
</feature>
<dbReference type="SUPFAM" id="SSF52540">
    <property type="entry name" value="P-loop containing nucleoside triphosphate hydrolases"/>
    <property type="match status" value="1"/>
</dbReference>
<sequence>MKILLVGNPNVGKSVVFSQLTGTRVISSNYPGTTVEYTRGYLNLNGDRVEVIDVPGSYTLEPTCKAEEVAVAMLPHGDIVINVVDATNLERNLYLTLELIARQVPLIVALNLWDEAQHKGIVIDVPKLETLLGVPVVPMAAIRGEGIKQLVARLPEARSGTVTWQTTDERYATVGRIVRQVQRVTHRHHTLLEQLEDLSVMPLTGFILGGLVLFCAFKIIRFIGEGLIGFLCEPLFENWYRPFLQKLSVALGGTGPLHDLLIGQLINGQIDFVQSLGILSTGLYVPLAMVFPYIVAFYLVLGFLEDFGYLPRLAVLFDGLMHRVGLHGYAIIPMILGLGCNVPAALSIRNLESHRQKFIASTLMAIAVPCFSQTAMIFALVGPHGGLYVGQIFLTLFCVWLTLGLLLNRQLAGYTPSLLVEIPPYRLPGVKVLAKKLYLRISHFFKEAIPFILLGILVVNLAYLSGFIHLLARACEPLFAFFFGLPGDAAIALLLGFLRKDVALGILAPLNLTPEQLVVASTVLAVYFPCLATFLILLRELGWQDMLKVTGIMLVTALAAGTFANLALNRLGLLAWIGAGILLSLLILLEVTHRKKEASA</sequence>
<dbReference type="AlphaFoldDB" id="A0A3N5AN50"/>
<feature type="transmembrane region" description="Helical" evidence="3">
    <location>
        <begin position="283"/>
        <end position="304"/>
    </location>
</feature>
<dbReference type="RefSeq" id="WP_123928561.1">
    <property type="nucleotide sequence ID" value="NZ_RKRE01000002.1"/>
</dbReference>
<evidence type="ECO:0000256" key="1">
    <source>
        <dbReference type="ARBA" id="ARBA00022741"/>
    </source>
</evidence>
<dbReference type="Pfam" id="PF07670">
    <property type="entry name" value="Gate"/>
    <property type="match status" value="2"/>
</dbReference>
<evidence type="ECO:0000259" key="4">
    <source>
        <dbReference type="PROSITE" id="PS51711"/>
    </source>
</evidence>